<keyword evidence="1" id="KW-0805">Transcription regulation</keyword>
<dbReference type="EMBL" id="JAEDAJ010000002">
    <property type="protein sequence ID" value="MBK0330956.1"/>
    <property type="molecule type" value="Genomic_DNA"/>
</dbReference>
<feature type="domain" description="HTH lacI-type" evidence="5">
    <location>
        <begin position="92"/>
        <end position="146"/>
    </location>
</feature>
<evidence type="ECO:0000313" key="7">
    <source>
        <dbReference type="Proteomes" id="UP000612352"/>
    </source>
</evidence>
<organism evidence="6 7">
    <name type="scientific">Brachybacterium halotolerans</name>
    <dbReference type="NCBI Taxonomy" id="2795215"/>
    <lineage>
        <taxon>Bacteria</taxon>
        <taxon>Bacillati</taxon>
        <taxon>Actinomycetota</taxon>
        <taxon>Actinomycetes</taxon>
        <taxon>Micrococcales</taxon>
        <taxon>Dermabacteraceae</taxon>
        <taxon>Brachybacterium</taxon>
    </lineage>
</organism>
<dbReference type="SMART" id="SM00354">
    <property type="entry name" value="HTH_LACI"/>
    <property type="match status" value="1"/>
</dbReference>
<dbReference type="InterPro" id="IPR028082">
    <property type="entry name" value="Peripla_BP_I"/>
</dbReference>
<evidence type="ECO:0000313" key="6">
    <source>
        <dbReference type="EMBL" id="MBK0330956.1"/>
    </source>
</evidence>
<keyword evidence="7" id="KW-1185">Reference proteome</keyword>
<dbReference type="PANTHER" id="PTHR30146:SF109">
    <property type="entry name" value="HTH-TYPE TRANSCRIPTIONAL REGULATOR GALS"/>
    <property type="match status" value="1"/>
</dbReference>
<keyword evidence="2 6" id="KW-0238">DNA-binding</keyword>
<dbReference type="Gene3D" id="3.40.50.2300">
    <property type="match status" value="2"/>
</dbReference>
<dbReference type="Proteomes" id="UP000612352">
    <property type="component" value="Unassembled WGS sequence"/>
</dbReference>
<name>A0ABS1B8K1_9MICO</name>
<accession>A0ABS1B8K1</accession>
<dbReference type="CDD" id="cd01392">
    <property type="entry name" value="HTH_LacI"/>
    <property type="match status" value="1"/>
</dbReference>
<reference evidence="6 7" key="1">
    <citation type="submission" date="2020-12" db="EMBL/GenBank/DDBJ databases">
        <title>Brachybacterium sp. MASK1Z-5, whole genome shotgun sequence.</title>
        <authorList>
            <person name="Tuo L."/>
        </authorList>
    </citation>
    <scope>NUCLEOTIDE SEQUENCE [LARGE SCALE GENOMIC DNA]</scope>
    <source>
        <strain evidence="6 7">MASK1Z-5</strain>
    </source>
</reference>
<sequence length="446" mass="46783">MPAGHPGHLELGRGHGLLLGSWVPARAHPESIPLGGIGVNGPGRPSRLGPTPLSGTLRTPVPIDPIASTPSPIPSSPPPDAWRFPVPPRKPPTVYDVATRAGVSIATVSRVLRSPQKVTEATRERVLAAIDDLGYVPNASARGLAGRRTGVLGLLIPGHDAPPIAPPGSAEEHAVEFIDDMDRSFVDPERNHYFEQLVRGCEISAWSSGYALLVASGTDLSRSVVLDDLEGRVDGIIVISRTVPDDLIARSARRVPLVVVAGRAAGTADSVRVDNAGGMAAVTRHVLARKPSGPVLYLGGPADSPDGVEREEGFRREVDGSGESWRIASTDFTTEGGAREMRRALAEIRPGAVIAANDQSALGALTALSEAGIGVPDDCVVTGFDGIEDARWSQPALTTVRQPMTDVGVQAVQTLLRRMADADAPGQDLQLPVDVLLRESCGPLGR</sequence>
<dbReference type="InterPro" id="IPR010982">
    <property type="entry name" value="Lambda_DNA-bd_dom_sf"/>
</dbReference>
<evidence type="ECO:0000256" key="1">
    <source>
        <dbReference type="ARBA" id="ARBA00023015"/>
    </source>
</evidence>
<dbReference type="GO" id="GO:0003677">
    <property type="term" value="F:DNA binding"/>
    <property type="evidence" value="ECO:0007669"/>
    <property type="project" value="UniProtKB-KW"/>
</dbReference>
<dbReference type="SUPFAM" id="SSF53822">
    <property type="entry name" value="Periplasmic binding protein-like I"/>
    <property type="match status" value="1"/>
</dbReference>
<dbReference type="Pfam" id="PF00356">
    <property type="entry name" value="LacI"/>
    <property type="match status" value="1"/>
</dbReference>
<dbReference type="Gene3D" id="1.10.260.40">
    <property type="entry name" value="lambda repressor-like DNA-binding domains"/>
    <property type="match status" value="1"/>
</dbReference>
<evidence type="ECO:0000256" key="2">
    <source>
        <dbReference type="ARBA" id="ARBA00023125"/>
    </source>
</evidence>
<protein>
    <submittedName>
        <fullName evidence="6">LacI family DNA-binding transcriptional regulator</fullName>
    </submittedName>
</protein>
<dbReference type="CDD" id="cd06267">
    <property type="entry name" value="PBP1_LacI_sugar_binding-like"/>
    <property type="match status" value="1"/>
</dbReference>
<evidence type="ECO:0000256" key="4">
    <source>
        <dbReference type="SAM" id="MobiDB-lite"/>
    </source>
</evidence>
<comment type="caution">
    <text evidence="6">The sequence shown here is derived from an EMBL/GenBank/DDBJ whole genome shotgun (WGS) entry which is preliminary data.</text>
</comment>
<evidence type="ECO:0000259" key="5">
    <source>
        <dbReference type="PROSITE" id="PS50932"/>
    </source>
</evidence>
<dbReference type="PANTHER" id="PTHR30146">
    <property type="entry name" value="LACI-RELATED TRANSCRIPTIONAL REPRESSOR"/>
    <property type="match status" value="1"/>
</dbReference>
<proteinExistence type="predicted"/>
<gene>
    <name evidence="6" type="ORF">I8D64_06010</name>
</gene>
<evidence type="ECO:0000256" key="3">
    <source>
        <dbReference type="ARBA" id="ARBA00023163"/>
    </source>
</evidence>
<feature type="region of interest" description="Disordered" evidence="4">
    <location>
        <begin position="34"/>
        <end position="58"/>
    </location>
</feature>
<dbReference type="InterPro" id="IPR000843">
    <property type="entry name" value="HTH_LacI"/>
</dbReference>
<dbReference type="PROSITE" id="PS00356">
    <property type="entry name" value="HTH_LACI_1"/>
    <property type="match status" value="1"/>
</dbReference>
<dbReference type="Pfam" id="PF13377">
    <property type="entry name" value="Peripla_BP_3"/>
    <property type="match status" value="1"/>
</dbReference>
<keyword evidence="3" id="KW-0804">Transcription</keyword>
<dbReference type="PROSITE" id="PS50932">
    <property type="entry name" value="HTH_LACI_2"/>
    <property type="match status" value="1"/>
</dbReference>
<dbReference type="InterPro" id="IPR046335">
    <property type="entry name" value="LacI/GalR-like_sensor"/>
</dbReference>
<dbReference type="SUPFAM" id="SSF47413">
    <property type="entry name" value="lambda repressor-like DNA-binding domains"/>
    <property type="match status" value="1"/>
</dbReference>